<dbReference type="Proteomes" id="UP000515570">
    <property type="component" value="Chromosome"/>
</dbReference>
<accession>A0A7G5FE11</accession>
<dbReference type="EMBL" id="CP059833">
    <property type="protein sequence ID" value="QMV84852.1"/>
    <property type="molecule type" value="Genomic_DNA"/>
</dbReference>
<protein>
    <submittedName>
        <fullName evidence="1">GIY-YIG nuclease family protein</fullName>
    </submittedName>
</protein>
<dbReference type="InterPro" id="IPR035901">
    <property type="entry name" value="GIY-YIG_endonuc_sf"/>
</dbReference>
<dbReference type="AlphaFoldDB" id="A0A7G5FE11"/>
<evidence type="ECO:0000313" key="1">
    <source>
        <dbReference type="EMBL" id="QMV84852.1"/>
    </source>
</evidence>
<sequence length="223" mass="25269">MESIAPLFPVDQRRGIYILEFENGEQYVGQALNVVTRFANHRHGSAHHKPWTDIVAIQFLPVIEEHLTPIEFTHIARLRGQGIELRNKMGNFGHLQPSGLDEIISVEEQEHWVLGQGTYGSAAFNFVDVAASPKLVEKLRLKDPELLSKILSDLRFAFEKLVPNAPELESQYWTLSDYPSTAGGRFATLNLGVLEFVVFPRTKFRIDEECPKYFGGSSGFRVR</sequence>
<keyword evidence="2" id="KW-1185">Reference proteome</keyword>
<reference evidence="1 2" key="1">
    <citation type="submission" date="2020-07" db="EMBL/GenBank/DDBJ databases">
        <title>non toxigenic Corynebacterium sp. nov from a clinical source.</title>
        <authorList>
            <person name="Bernier A.-M."/>
            <person name="Bernard K."/>
        </authorList>
    </citation>
    <scope>NUCLEOTIDE SEQUENCE [LARGE SCALE GENOMIC DNA]</scope>
    <source>
        <strain evidence="2">NML 93-0612</strain>
    </source>
</reference>
<name>A0A7G5FE11_9CORY</name>
<gene>
    <name evidence="1" type="ORF">HW450_10995</name>
</gene>
<dbReference type="CDD" id="cd00719">
    <property type="entry name" value="GIY-YIG_SF"/>
    <property type="match status" value="1"/>
</dbReference>
<dbReference type="SUPFAM" id="SSF82771">
    <property type="entry name" value="GIY-YIG endonuclease"/>
    <property type="match status" value="1"/>
</dbReference>
<evidence type="ECO:0000313" key="2">
    <source>
        <dbReference type="Proteomes" id="UP000515570"/>
    </source>
</evidence>
<organism evidence="1 2">
    <name type="scientific">Corynebacterium hindlerae</name>
    <dbReference type="NCBI Taxonomy" id="699041"/>
    <lineage>
        <taxon>Bacteria</taxon>
        <taxon>Bacillati</taxon>
        <taxon>Actinomycetota</taxon>
        <taxon>Actinomycetes</taxon>
        <taxon>Mycobacteriales</taxon>
        <taxon>Corynebacteriaceae</taxon>
        <taxon>Corynebacterium</taxon>
    </lineage>
</organism>
<proteinExistence type="predicted"/>